<dbReference type="PANTHER" id="PTHR24171:SF9">
    <property type="entry name" value="ANKYRIN REPEAT DOMAIN-CONTAINING PROTEIN 39"/>
    <property type="match status" value="1"/>
</dbReference>
<dbReference type="PROSITE" id="PS01360">
    <property type="entry name" value="ZF_MYND_1"/>
    <property type="match status" value="1"/>
</dbReference>
<feature type="domain" description="MYND-type" evidence="8">
    <location>
        <begin position="236"/>
        <end position="274"/>
    </location>
</feature>
<evidence type="ECO:0000256" key="1">
    <source>
        <dbReference type="ARBA" id="ARBA00022723"/>
    </source>
</evidence>
<dbReference type="EMBL" id="JASBNA010000081">
    <property type="protein sequence ID" value="KAK7677856.1"/>
    <property type="molecule type" value="Genomic_DNA"/>
</dbReference>
<evidence type="ECO:0000259" key="8">
    <source>
        <dbReference type="PROSITE" id="PS50865"/>
    </source>
</evidence>
<dbReference type="InterPro" id="IPR036770">
    <property type="entry name" value="Ankyrin_rpt-contain_sf"/>
</dbReference>
<dbReference type="Pfam" id="PF01753">
    <property type="entry name" value="zf-MYND"/>
    <property type="match status" value="1"/>
</dbReference>
<keyword evidence="3 7" id="KW-0863">Zinc-finger</keyword>
<dbReference type="SUPFAM" id="SSF48403">
    <property type="entry name" value="Ankyrin repeat"/>
    <property type="match status" value="1"/>
</dbReference>
<organism evidence="9 10">
    <name type="scientific">Cerrena zonata</name>
    <dbReference type="NCBI Taxonomy" id="2478898"/>
    <lineage>
        <taxon>Eukaryota</taxon>
        <taxon>Fungi</taxon>
        <taxon>Dikarya</taxon>
        <taxon>Basidiomycota</taxon>
        <taxon>Agaricomycotina</taxon>
        <taxon>Agaricomycetes</taxon>
        <taxon>Polyporales</taxon>
        <taxon>Cerrenaceae</taxon>
        <taxon>Cerrena</taxon>
    </lineage>
</organism>
<evidence type="ECO:0000256" key="7">
    <source>
        <dbReference type="PROSITE-ProRule" id="PRU00134"/>
    </source>
</evidence>
<dbReference type="Gene3D" id="6.10.140.2220">
    <property type="match status" value="1"/>
</dbReference>
<protein>
    <recommendedName>
        <fullName evidence="8">MYND-type domain-containing protein</fullName>
    </recommendedName>
</protein>
<evidence type="ECO:0000256" key="3">
    <source>
        <dbReference type="ARBA" id="ARBA00022771"/>
    </source>
</evidence>
<gene>
    <name evidence="9" type="ORF">QCA50_019168</name>
</gene>
<dbReference type="Gene3D" id="1.25.40.20">
    <property type="entry name" value="Ankyrin repeat-containing domain"/>
    <property type="match status" value="1"/>
</dbReference>
<dbReference type="PANTHER" id="PTHR24171">
    <property type="entry name" value="ANKYRIN REPEAT DOMAIN-CONTAINING PROTEIN 39-RELATED"/>
    <property type="match status" value="1"/>
</dbReference>
<keyword evidence="1" id="KW-0479">Metal-binding</keyword>
<dbReference type="Proteomes" id="UP001385951">
    <property type="component" value="Unassembled WGS sequence"/>
</dbReference>
<dbReference type="AlphaFoldDB" id="A0AAW0FBU4"/>
<evidence type="ECO:0000256" key="4">
    <source>
        <dbReference type="ARBA" id="ARBA00022833"/>
    </source>
</evidence>
<accession>A0AAW0FBU4</accession>
<dbReference type="PROSITE" id="PS50088">
    <property type="entry name" value="ANK_REPEAT"/>
    <property type="match status" value="1"/>
</dbReference>
<keyword evidence="10" id="KW-1185">Reference proteome</keyword>
<comment type="caution">
    <text evidence="9">The sequence shown here is derived from an EMBL/GenBank/DDBJ whole genome shotgun (WGS) entry which is preliminary data.</text>
</comment>
<dbReference type="Pfam" id="PF12796">
    <property type="entry name" value="Ank_2"/>
    <property type="match status" value="1"/>
</dbReference>
<keyword evidence="5 6" id="KW-0040">ANK repeat</keyword>
<dbReference type="InterPro" id="IPR002110">
    <property type="entry name" value="Ankyrin_rpt"/>
</dbReference>
<dbReference type="GO" id="GO:0008270">
    <property type="term" value="F:zinc ion binding"/>
    <property type="evidence" value="ECO:0007669"/>
    <property type="project" value="UniProtKB-KW"/>
</dbReference>
<keyword evidence="4" id="KW-0862">Zinc</keyword>
<sequence length="418" mass="46692">MSQKYDVGSGGLFVTEELKGLLGRPEYIRTAKGEQKVRDLYIDASKNFDARLLYPFAAACYWGVLEDVIRAVELGFAPELTGSETPFKFGYATLVVAGAQRVVAVPHGRKHVEVLKFLLHKGCPPDVEDIAGYTALHHATMRMFQPELARLLLEKGANVNHVNIYSEVPIFGTFHAEMTGAIELLVEFGADLDIPNWQGRTPAQTFVHCGPKVTAAMTRALRKRRGEEAPLDEKKCNSCGKTSTSLKQCSKCRITRYCSTECQKKHWPTHKRTCRPFSDDNTVVLKPFYQNIPGMFLASPSDVVRKLHGVEVEPAPLRNERTFHIPTTFPKSFIIKVQVPMGDHGVAENSTGDLLVYTKKRDFVCIIRWQDGPTGYDRISQVIRTKGVGGAKAYFAAELKDKNTLMIKISDILAEQPF</sequence>
<feature type="repeat" description="ANK" evidence="6">
    <location>
        <begin position="131"/>
        <end position="164"/>
    </location>
</feature>
<evidence type="ECO:0000313" key="9">
    <source>
        <dbReference type="EMBL" id="KAK7677856.1"/>
    </source>
</evidence>
<dbReference type="SUPFAM" id="SSF144232">
    <property type="entry name" value="HIT/MYND zinc finger-like"/>
    <property type="match status" value="1"/>
</dbReference>
<proteinExistence type="predicted"/>
<dbReference type="PROSITE" id="PS50297">
    <property type="entry name" value="ANK_REP_REGION"/>
    <property type="match status" value="1"/>
</dbReference>
<name>A0AAW0FBU4_9APHY</name>
<dbReference type="InterPro" id="IPR002893">
    <property type="entry name" value="Znf_MYND"/>
</dbReference>
<evidence type="ECO:0000256" key="6">
    <source>
        <dbReference type="PROSITE-ProRule" id="PRU00023"/>
    </source>
</evidence>
<evidence type="ECO:0000313" key="10">
    <source>
        <dbReference type="Proteomes" id="UP001385951"/>
    </source>
</evidence>
<keyword evidence="2" id="KW-0677">Repeat</keyword>
<evidence type="ECO:0000256" key="2">
    <source>
        <dbReference type="ARBA" id="ARBA00022737"/>
    </source>
</evidence>
<dbReference type="SMART" id="SM00248">
    <property type="entry name" value="ANK"/>
    <property type="match status" value="2"/>
</dbReference>
<dbReference type="PROSITE" id="PS50865">
    <property type="entry name" value="ZF_MYND_2"/>
    <property type="match status" value="1"/>
</dbReference>
<evidence type="ECO:0000256" key="5">
    <source>
        <dbReference type="ARBA" id="ARBA00023043"/>
    </source>
</evidence>
<reference evidence="9 10" key="1">
    <citation type="submission" date="2022-09" db="EMBL/GenBank/DDBJ databases">
        <authorList>
            <person name="Palmer J.M."/>
        </authorList>
    </citation>
    <scope>NUCLEOTIDE SEQUENCE [LARGE SCALE GENOMIC DNA]</scope>
    <source>
        <strain evidence="9 10">DSM 7382</strain>
    </source>
</reference>